<gene>
    <name evidence="9" type="ORF">FHW12_002530</name>
</gene>
<evidence type="ECO:0000256" key="1">
    <source>
        <dbReference type="ARBA" id="ARBA00004196"/>
    </source>
</evidence>
<keyword evidence="6" id="KW-0472">Membrane</keyword>
<dbReference type="InterPro" id="IPR011050">
    <property type="entry name" value="Pectin_lyase_fold/virulence"/>
</dbReference>
<dbReference type="InterPro" id="IPR003368">
    <property type="entry name" value="POMP_repeat"/>
</dbReference>
<feature type="signal peptide" evidence="8">
    <location>
        <begin position="1"/>
        <end position="23"/>
    </location>
</feature>
<comment type="caution">
    <text evidence="9">The sequence shown here is derived from an EMBL/GenBank/DDBJ whole genome shotgun (WGS) entry which is preliminary data.</text>
</comment>
<dbReference type="GO" id="GO:0005576">
    <property type="term" value="C:extracellular region"/>
    <property type="evidence" value="ECO:0007669"/>
    <property type="project" value="UniProtKB-SubCell"/>
</dbReference>
<keyword evidence="7" id="KW-0998">Cell outer membrane</keyword>
<dbReference type="SUPFAM" id="SSF51126">
    <property type="entry name" value="Pectin lyase-like"/>
    <property type="match status" value="1"/>
</dbReference>
<evidence type="ECO:0000313" key="10">
    <source>
        <dbReference type="Proteomes" id="UP000550401"/>
    </source>
</evidence>
<evidence type="ECO:0000256" key="3">
    <source>
        <dbReference type="ARBA" id="ARBA00004613"/>
    </source>
</evidence>
<dbReference type="GO" id="GO:0009279">
    <property type="term" value="C:cell outer membrane"/>
    <property type="evidence" value="ECO:0007669"/>
    <property type="project" value="UniProtKB-SubCell"/>
</dbReference>
<feature type="chain" id="PRO_5032740923" evidence="8">
    <location>
        <begin position="24"/>
        <end position="382"/>
    </location>
</feature>
<protein>
    <submittedName>
        <fullName evidence="9">Putative outer membrane repeat protein</fullName>
    </submittedName>
</protein>
<keyword evidence="4" id="KW-0964">Secreted</keyword>
<keyword evidence="5 8" id="KW-0732">Signal</keyword>
<sequence length="382" mass="38248">MNAPLHRLLAALLLFTVAGEAAATNAVVAPPNCNEAGFVAALTTVDTSGSGTVTFNCGAATITFTNYKTIANHVAIDGGGTITFDGGNASAFFQVFGSATVTLKRLTLQHGEFNQAHALENFGFLRLDHVKMQNNASIGAPVLNQGDLIVEWSTFASNTNTGTTTNGRGGAILNDGGNATIRYSTFSGNAAATGGGAIYSTSDLDVSNSTFTGNSTTGSGSGGGAIFQTGGGTSAVTYATVTANTGQTYGGGIYSEDPAVLVVSRSILANNTNGNCDGSSTALVSGGYNVWFGATSCPFSGSGDGAGNPMLGALANNGGPTQTMLPAAGSAAINRVPLAQCAQPYDQRGAVRPQPTLPSGGCDSGAVEAGSTIDLIFRDGFE</sequence>
<dbReference type="RefSeq" id="WP_182531353.1">
    <property type="nucleotide sequence ID" value="NZ_JACGXL010000003.1"/>
</dbReference>
<evidence type="ECO:0000256" key="7">
    <source>
        <dbReference type="ARBA" id="ARBA00023237"/>
    </source>
</evidence>
<dbReference type="AlphaFoldDB" id="A0A839F119"/>
<evidence type="ECO:0000256" key="2">
    <source>
        <dbReference type="ARBA" id="ARBA00004442"/>
    </source>
</evidence>
<dbReference type="Proteomes" id="UP000550401">
    <property type="component" value="Unassembled WGS sequence"/>
</dbReference>
<evidence type="ECO:0000256" key="8">
    <source>
        <dbReference type="SAM" id="SignalP"/>
    </source>
</evidence>
<keyword evidence="10" id="KW-1185">Reference proteome</keyword>
<evidence type="ECO:0000256" key="5">
    <source>
        <dbReference type="ARBA" id="ARBA00022729"/>
    </source>
</evidence>
<evidence type="ECO:0000256" key="6">
    <source>
        <dbReference type="ARBA" id="ARBA00023136"/>
    </source>
</evidence>
<dbReference type="NCBIfam" id="TIGR01376">
    <property type="entry name" value="POMP_repeat"/>
    <property type="match status" value="1"/>
</dbReference>
<reference evidence="9 10" key="1">
    <citation type="submission" date="2020-07" db="EMBL/GenBank/DDBJ databases">
        <title>Genomic Encyclopedia of Type Strains, Phase IV (KMG-V): Genome sequencing to study the core and pangenomes of soil and plant-associated prokaryotes.</title>
        <authorList>
            <person name="Whitman W."/>
        </authorList>
    </citation>
    <scope>NUCLEOTIDE SEQUENCE [LARGE SCALE GENOMIC DNA]</scope>
    <source>
        <strain evidence="9 10">RH2WT43</strain>
    </source>
</reference>
<evidence type="ECO:0000256" key="4">
    <source>
        <dbReference type="ARBA" id="ARBA00022525"/>
    </source>
</evidence>
<dbReference type="EMBL" id="JACGXL010000003">
    <property type="protein sequence ID" value="MBA8888306.1"/>
    <property type="molecule type" value="Genomic_DNA"/>
</dbReference>
<dbReference type="NCBIfam" id="NF041518">
    <property type="entry name" value="choice_anch_Q"/>
    <property type="match status" value="1"/>
</dbReference>
<accession>A0A839F119</accession>
<proteinExistence type="predicted"/>
<dbReference type="InterPro" id="IPR059226">
    <property type="entry name" value="Choice_anch_Q_dom"/>
</dbReference>
<organism evidence="9 10">
    <name type="scientific">Dokdonella fugitiva</name>
    <dbReference type="NCBI Taxonomy" id="328517"/>
    <lineage>
        <taxon>Bacteria</taxon>
        <taxon>Pseudomonadati</taxon>
        <taxon>Pseudomonadota</taxon>
        <taxon>Gammaproteobacteria</taxon>
        <taxon>Lysobacterales</taxon>
        <taxon>Rhodanobacteraceae</taxon>
        <taxon>Dokdonella</taxon>
    </lineage>
</organism>
<evidence type="ECO:0000313" key="9">
    <source>
        <dbReference type="EMBL" id="MBA8888306.1"/>
    </source>
</evidence>
<comment type="subcellular location">
    <subcellularLocation>
        <location evidence="1">Cell envelope</location>
    </subcellularLocation>
    <subcellularLocation>
        <location evidence="2">Cell outer membrane</location>
    </subcellularLocation>
    <subcellularLocation>
        <location evidence="3">Secreted</location>
    </subcellularLocation>
</comment>
<name>A0A839F119_9GAMM</name>